<dbReference type="InterPro" id="IPR050708">
    <property type="entry name" value="T6SS_VgrG/RHS"/>
</dbReference>
<accession>A0A3G6NB22</accession>
<dbReference type="Proteomes" id="UP000269076">
    <property type="component" value="Chromosome"/>
</dbReference>
<protein>
    <submittedName>
        <fullName evidence="1">RHS repeat-associated core domain-containing protein</fullName>
    </submittedName>
</protein>
<dbReference type="PANTHER" id="PTHR32305">
    <property type="match status" value="1"/>
</dbReference>
<dbReference type="AlphaFoldDB" id="A0A3G6NB22"/>
<name>A0A3G6NB22_9FLAO</name>
<dbReference type="Gene3D" id="2.180.10.10">
    <property type="entry name" value="RHS repeat-associated core"/>
    <property type="match status" value="1"/>
</dbReference>
<evidence type="ECO:0000313" key="2">
    <source>
        <dbReference type="Proteomes" id="UP000269076"/>
    </source>
</evidence>
<sequence length="314" mass="34539">MNHLKTGNAFFGSGSYKSYKYNGKELQETGMYDYGARFYMPDIGRWGVVDPLAETSRRFNPYNYAYNNPINFVDPDGRESKGWINQLIDGQQKLTYDPNINTTQEAMDADYDNVYGVAKTGEIINSEDGSLAYSLNEDGSVTNASGESEDSYFTTSGGINIQPKKAFDLTKYLSHLGNEGGDFYTNLGGAGLGDGQNPYFRGDIDKIKNAEGYFGGITNGLSRGDKGPPSLLNFMVDVMSLVDLAVSAVGRSDKSQSDTIIMARFINGNKKDSAIIQVPKTGNIYQNWHTGNNYDEVSNPYVRAKVDSLKKSGR</sequence>
<proteinExistence type="predicted"/>
<evidence type="ECO:0000313" key="1">
    <source>
        <dbReference type="EMBL" id="AZA62816.1"/>
    </source>
</evidence>
<gene>
    <name evidence="1" type="ORF">EG340_18115</name>
</gene>
<dbReference type="NCBIfam" id="TIGR03696">
    <property type="entry name" value="Rhs_assc_core"/>
    <property type="match status" value="1"/>
</dbReference>
<dbReference type="EMBL" id="CP033928">
    <property type="protein sequence ID" value="AZA62816.1"/>
    <property type="molecule type" value="Genomic_DNA"/>
</dbReference>
<dbReference type="RefSeq" id="WP_123887166.1">
    <property type="nucleotide sequence ID" value="NZ_CP033928.1"/>
</dbReference>
<dbReference type="InterPro" id="IPR022385">
    <property type="entry name" value="Rhs_assc_core"/>
</dbReference>
<dbReference type="PANTHER" id="PTHR32305:SF15">
    <property type="entry name" value="PROTEIN RHSA-RELATED"/>
    <property type="match status" value="1"/>
</dbReference>
<reference evidence="1 2" key="1">
    <citation type="submission" date="2018-11" db="EMBL/GenBank/DDBJ databases">
        <title>Proposal to divide the Flavobacteriaceae and reorganize its genera based on Amino Acid Identity values calculated from whole genome sequences.</title>
        <authorList>
            <person name="Nicholson A.C."/>
            <person name="Gulvik C.A."/>
            <person name="Whitney A.M."/>
            <person name="Humrighouse B.W."/>
            <person name="Bell M."/>
            <person name="Holmes B."/>
            <person name="Steigerwalt A."/>
            <person name="Villarma A."/>
            <person name="Sheth M."/>
            <person name="Batra D."/>
            <person name="Pryor J."/>
            <person name="Bernardet J.-F."/>
            <person name="Hugo C."/>
            <person name="Kampfer P."/>
            <person name="Newman J."/>
            <person name="Mcquiston J.R."/>
        </authorList>
    </citation>
    <scope>NUCLEOTIDE SEQUENCE [LARGE SCALE GENOMIC DNA]</scope>
    <source>
        <strain evidence="1 2">G0211</strain>
    </source>
</reference>
<organism evidence="1 2">
    <name type="scientific">Chryseobacterium indoltheticum</name>
    <dbReference type="NCBI Taxonomy" id="254"/>
    <lineage>
        <taxon>Bacteria</taxon>
        <taxon>Pseudomonadati</taxon>
        <taxon>Bacteroidota</taxon>
        <taxon>Flavobacteriia</taxon>
        <taxon>Flavobacteriales</taxon>
        <taxon>Weeksellaceae</taxon>
        <taxon>Chryseobacterium group</taxon>
        <taxon>Chryseobacterium</taxon>
    </lineage>
</organism>